<sequence>MKRDLVAQARETRLAAEHWIRIMAENRELKEAGRLWI</sequence>
<comment type="caution">
    <text evidence="1">The sequence shown here is derived from an EMBL/GenBank/DDBJ whole genome shotgun (WGS) entry which is preliminary data.</text>
</comment>
<gene>
    <name evidence="1" type="ORF">LCGC14_2207980</name>
</gene>
<protein>
    <submittedName>
        <fullName evidence="1">Uncharacterized protein</fullName>
    </submittedName>
</protein>
<organism evidence="1">
    <name type="scientific">marine sediment metagenome</name>
    <dbReference type="NCBI Taxonomy" id="412755"/>
    <lineage>
        <taxon>unclassified sequences</taxon>
        <taxon>metagenomes</taxon>
        <taxon>ecological metagenomes</taxon>
    </lineage>
</organism>
<accession>A0A0F9DEJ3</accession>
<name>A0A0F9DEJ3_9ZZZZ</name>
<feature type="non-terminal residue" evidence="1">
    <location>
        <position position="37"/>
    </location>
</feature>
<evidence type="ECO:0000313" key="1">
    <source>
        <dbReference type="EMBL" id="KKL60168.1"/>
    </source>
</evidence>
<reference evidence="1" key="1">
    <citation type="journal article" date="2015" name="Nature">
        <title>Complex archaea that bridge the gap between prokaryotes and eukaryotes.</title>
        <authorList>
            <person name="Spang A."/>
            <person name="Saw J.H."/>
            <person name="Jorgensen S.L."/>
            <person name="Zaremba-Niedzwiedzka K."/>
            <person name="Martijn J."/>
            <person name="Lind A.E."/>
            <person name="van Eijk R."/>
            <person name="Schleper C."/>
            <person name="Guy L."/>
            <person name="Ettema T.J."/>
        </authorList>
    </citation>
    <scope>NUCLEOTIDE SEQUENCE</scope>
</reference>
<proteinExistence type="predicted"/>
<dbReference type="EMBL" id="LAZR01029242">
    <property type="protein sequence ID" value="KKL60168.1"/>
    <property type="molecule type" value="Genomic_DNA"/>
</dbReference>
<dbReference type="AlphaFoldDB" id="A0A0F9DEJ3"/>